<feature type="domain" description="Rieske" evidence="6">
    <location>
        <begin position="9"/>
        <end position="112"/>
    </location>
</feature>
<protein>
    <submittedName>
        <fullName evidence="7">Vanillate monooxygenase</fullName>
    </submittedName>
</protein>
<dbReference type="Gene3D" id="3.90.380.10">
    <property type="entry name" value="Naphthalene 1,2-dioxygenase Alpha Subunit, Chain A, domain 1"/>
    <property type="match status" value="1"/>
</dbReference>
<dbReference type="SUPFAM" id="SSF55961">
    <property type="entry name" value="Bet v1-like"/>
    <property type="match status" value="1"/>
</dbReference>
<dbReference type="Pfam" id="PF00355">
    <property type="entry name" value="Rieske"/>
    <property type="match status" value="1"/>
</dbReference>
<dbReference type="Proteomes" id="UP000075238">
    <property type="component" value="Chromosome 2"/>
</dbReference>
<dbReference type="RefSeq" id="WP_062803807.1">
    <property type="nucleotide sequence ID" value="NZ_CP014845.1"/>
</dbReference>
<dbReference type="PROSITE" id="PS51296">
    <property type="entry name" value="RIESKE"/>
    <property type="match status" value="1"/>
</dbReference>
<keyword evidence="3" id="KW-0560">Oxidoreductase</keyword>
<evidence type="ECO:0000313" key="7">
    <source>
        <dbReference type="EMBL" id="AMR82020.1"/>
    </source>
</evidence>
<dbReference type="Pfam" id="PF19112">
    <property type="entry name" value="VanA_C"/>
    <property type="match status" value="1"/>
</dbReference>
<dbReference type="SUPFAM" id="SSF50022">
    <property type="entry name" value="ISP domain"/>
    <property type="match status" value="1"/>
</dbReference>
<dbReference type="GO" id="GO:0051537">
    <property type="term" value="F:2 iron, 2 sulfur cluster binding"/>
    <property type="evidence" value="ECO:0007669"/>
    <property type="project" value="UniProtKB-KW"/>
</dbReference>
<dbReference type="Gene3D" id="2.102.10.10">
    <property type="entry name" value="Rieske [2Fe-2S] iron-sulphur domain"/>
    <property type="match status" value="1"/>
</dbReference>
<organism evidence="7 8">
    <name type="scientific">Cupriavidus nantongensis</name>
    <dbReference type="NCBI Taxonomy" id="1796606"/>
    <lineage>
        <taxon>Bacteria</taxon>
        <taxon>Pseudomonadati</taxon>
        <taxon>Pseudomonadota</taxon>
        <taxon>Betaproteobacteria</taxon>
        <taxon>Burkholderiales</taxon>
        <taxon>Burkholderiaceae</taxon>
        <taxon>Cupriavidus</taxon>
    </lineage>
</organism>
<sequence>MSTFLRNVWYVAAWDHEVPVNRPLARTILGERLVLFRNDTGEPQALFDQCPHRFAPLSRGTVVDGCLRCPYHGLEFRGDGACSRNPHGNGAIPKAAQVRSYPVVERWSVLWIWMGEPGQADPELIPEFRSMDPETRWVGKDYLLARAEYQLETDNILDLSHIEFLHPGTLGSDAVKQAQTDVQQEGNTVFSRRLTRNEIVTPSLARRYGIPEDQPVDRWLDTRWNAPAVMELWVGVAPAGSPDPRAVGKQVPFTHLFTPETASTTHYWFATSYPRRMGEEGRLRAEADVQYLREPFENEDLPMLEAQQAAIGDCDFWSMKPILLPSDAAAVRARRVLTAMLKAEEQFAPELLGGGAA</sequence>
<evidence type="ECO:0000256" key="2">
    <source>
        <dbReference type="ARBA" id="ARBA00022723"/>
    </source>
</evidence>
<dbReference type="PANTHER" id="PTHR21266">
    <property type="entry name" value="IRON-SULFUR DOMAIN CONTAINING PROTEIN"/>
    <property type="match status" value="1"/>
</dbReference>
<dbReference type="InterPro" id="IPR050584">
    <property type="entry name" value="Cholesterol_7-desaturase"/>
</dbReference>
<reference evidence="7 8" key="1">
    <citation type="submission" date="2016-03" db="EMBL/GenBank/DDBJ databases">
        <title>Complete genome sequence of a novel chlorpyrifos degrading bacterium, Cupriavidus nantongensis sp. X1.</title>
        <authorList>
            <person name="Fang L."/>
        </authorList>
    </citation>
    <scope>NUCLEOTIDE SEQUENCE [LARGE SCALE GENOMIC DNA]</scope>
    <source>
        <strain evidence="7 8">X1</strain>
    </source>
</reference>
<evidence type="ECO:0000313" key="8">
    <source>
        <dbReference type="Proteomes" id="UP000075238"/>
    </source>
</evidence>
<gene>
    <name evidence="7" type="ORF">A2G96_30300</name>
</gene>
<accession>A0A142JVA8</accession>
<dbReference type="STRING" id="1796606.A2G96_30300"/>
<evidence type="ECO:0000259" key="6">
    <source>
        <dbReference type="PROSITE" id="PS51296"/>
    </source>
</evidence>
<dbReference type="EMBL" id="CP014845">
    <property type="protein sequence ID" value="AMR82020.1"/>
    <property type="molecule type" value="Genomic_DNA"/>
</dbReference>
<dbReference type="PANTHER" id="PTHR21266:SF60">
    <property type="entry name" value="3-KETOSTEROID-9-ALPHA-MONOOXYGENASE, OXYGENASE COMPONENT"/>
    <property type="match status" value="1"/>
</dbReference>
<keyword evidence="5" id="KW-0411">Iron-sulfur</keyword>
<dbReference type="CDD" id="cd08878">
    <property type="entry name" value="RHO_alpha_C_DMO-like"/>
    <property type="match status" value="1"/>
</dbReference>
<dbReference type="InterPro" id="IPR036922">
    <property type="entry name" value="Rieske_2Fe-2S_sf"/>
</dbReference>
<evidence type="ECO:0000256" key="5">
    <source>
        <dbReference type="ARBA" id="ARBA00023014"/>
    </source>
</evidence>
<dbReference type="AlphaFoldDB" id="A0A142JVA8"/>
<keyword evidence="4" id="KW-0408">Iron</keyword>
<evidence type="ECO:0000256" key="1">
    <source>
        <dbReference type="ARBA" id="ARBA00022714"/>
    </source>
</evidence>
<dbReference type="InterPro" id="IPR044043">
    <property type="entry name" value="VanA_C_cat"/>
</dbReference>
<dbReference type="GO" id="GO:0004497">
    <property type="term" value="F:monooxygenase activity"/>
    <property type="evidence" value="ECO:0007669"/>
    <property type="project" value="UniProtKB-KW"/>
</dbReference>
<keyword evidence="7" id="KW-0503">Monooxygenase</keyword>
<keyword evidence="1" id="KW-0001">2Fe-2S</keyword>
<name>A0A142JVA8_9BURK</name>
<dbReference type="OrthoDB" id="9790995at2"/>
<proteinExistence type="predicted"/>
<keyword evidence="2" id="KW-0479">Metal-binding</keyword>
<dbReference type="KEGG" id="cnan:A2G96_30300"/>
<dbReference type="GO" id="GO:0046872">
    <property type="term" value="F:metal ion binding"/>
    <property type="evidence" value="ECO:0007669"/>
    <property type="project" value="UniProtKB-KW"/>
</dbReference>
<evidence type="ECO:0000256" key="4">
    <source>
        <dbReference type="ARBA" id="ARBA00023004"/>
    </source>
</evidence>
<dbReference type="InterPro" id="IPR017941">
    <property type="entry name" value="Rieske_2Fe-2S"/>
</dbReference>
<evidence type="ECO:0000256" key="3">
    <source>
        <dbReference type="ARBA" id="ARBA00023002"/>
    </source>
</evidence>
<keyword evidence="8" id="KW-1185">Reference proteome</keyword>